<dbReference type="NCBIfam" id="TIGR01573">
    <property type="entry name" value="cas2"/>
    <property type="match status" value="1"/>
</dbReference>
<dbReference type="CDD" id="cd09725">
    <property type="entry name" value="Cas2_I_II_III"/>
    <property type="match status" value="1"/>
</dbReference>
<proteinExistence type="inferred from homology"/>
<dbReference type="RefSeq" id="WP_149403107.1">
    <property type="nucleotide sequence ID" value="NZ_BIXY01000063.1"/>
</dbReference>
<dbReference type="InterPro" id="IPR019199">
    <property type="entry name" value="Virulence_VapD/CRISPR_Cas2"/>
</dbReference>
<keyword evidence="4 9" id="KW-0479">Metal-binding</keyword>
<keyword evidence="7 9" id="KW-0460">Magnesium</keyword>
<dbReference type="PANTHER" id="PTHR34405:SF3">
    <property type="entry name" value="CRISPR-ASSOCIATED ENDORIBONUCLEASE CAS2 3"/>
    <property type="match status" value="1"/>
</dbReference>
<dbReference type="GO" id="GO:0004521">
    <property type="term" value="F:RNA endonuclease activity"/>
    <property type="evidence" value="ECO:0007669"/>
    <property type="project" value="UniProtKB-UniRule"/>
</dbReference>
<dbReference type="GO" id="GO:0043571">
    <property type="term" value="P:maintenance of CRISPR repeat elements"/>
    <property type="evidence" value="ECO:0007669"/>
    <property type="project" value="UniProtKB-UniRule"/>
</dbReference>
<evidence type="ECO:0000313" key="12">
    <source>
        <dbReference type="Proteomes" id="UP000322530"/>
    </source>
</evidence>
<dbReference type="PANTHER" id="PTHR34405">
    <property type="entry name" value="CRISPR-ASSOCIATED ENDORIBONUCLEASE CAS2"/>
    <property type="match status" value="1"/>
</dbReference>
<dbReference type="PIRSF" id="PIRSF032582">
    <property type="entry name" value="Cas2"/>
    <property type="match status" value="1"/>
</dbReference>
<keyword evidence="8 9" id="KW-0051">Antiviral defense</keyword>
<reference evidence="11 12" key="1">
    <citation type="submission" date="2019-01" db="EMBL/GenBank/DDBJ databases">
        <title>Draft genome sequence of Dictyobacter sp. Uno17.</title>
        <authorList>
            <person name="Wang C.M."/>
            <person name="Zheng Y."/>
            <person name="Sakai Y."/>
            <person name="Abe K."/>
            <person name="Yokota A."/>
            <person name="Yabe S."/>
        </authorList>
    </citation>
    <scope>NUCLEOTIDE SEQUENCE [LARGE SCALE GENOMIC DNA]</scope>
    <source>
        <strain evidence="11 12">Uno17</strain>
    </source>
</reference>
<keyword evidence="3 9" id="KW-0540">Nuclease</keyword>
<dbReference type="GO" id="GO:0051607">
    <property type="term" value="P:defense response to virus"/>
    <property type="evidence" value="ECO:0007669"/>
    <property type="project" value="UniProtKB-UniRule"/>
</dbReference>
<dbReference type="OrthoDB" id="9798176at2"/>
<organism evidence="11 12">
    <name type="scientific">Dictyobacter arantiisoli</name>
    <dbReference type="NCBI Taxonomy" id="2014874"/>
    <lineage>
        <taxon>Bacteria</taxon>
        <taxon>Bacillati</taxon>
        <taxon>Chloroflexota</taxon>
        <taxon>Ktedonobacteria</taxon>
        <taxon>Ktedonobacterales</taxon>
        <taxon>Dictyobacteraceae</taxon>
        <taxon>Dictyobacter</taxon>
    </lineage>
</organism>
<evidence type="ECO:0000256" key="10">
    <source>
        <dbReference type="PIRNR" id="PIRNR032582"/>
    </source>
</evidence>
<evidence type="ECO:0000313" key="11">
    <source>
        <dbReference type="EMBL" id="GCF10213.1"/>
    </source>
</evidence>
<dbReference type="Pfam" id="PF09827">
    <property type="entry name" value="CRISPR_Cas2"/>
    <property type="match status" value="1"/>
</dbReference>
<dbReference type="SUPFAM" id="SSF143430">
    <property type="entry name" value="TTP0101/SSO1404-like"/>
    <property type="match status" value="1"/>
</dbReference>
<evidence type="ECO:0000256" key="1">
    <source>
        <dbReference type="ARBA" id="ARBA00001946"/>
    </source>
</evidence>
<dbReference type="GO" id="GO:0016787">
    <property type="term" value="F:hydrolase activity"/>
    <property type="evidence" value="ECO:0007669"/>
    <property type="project" value="UniProtKB-KW"/>
</dbReference>
<evidence type="ECO:0000256" key="6">
    <source>
        <dbReference type="ARBA" id="ARBA00022801"/>
    </source>
</evidence>
<dbReference type="EMBL" id="BIXY01000063">
    <property type="protein sequence ID" value="GCF10213.1"/>
    <property type="molecule type" value="Genomic_DNA"/>
</dbReference>
<evidence type="ECO:0000256" key="9">
    <source>
        <dbReference type="HAMAP-Rule" id="MF_01471"/>
    </source>
</evidence>
<name>A0A5A5TGM8_9CHLR</name>
<keyword evidence="5 9" id="KW-0255">Endonuclease</keyword>
<protein>
    <recommendedName>
        <fullName evidence="9">CRISPR-associated endoribonuclease Cas2</fullName>
        <ecNumber evidence="9">3.1.-.-</ecNumber>
    </recommendedName>
</protein>
<evidence type="ECO:0000256" key="8">
    <source>
        <dbReference type="ARBA" id="ARBA00023118"/>
    </source>
</evidence>
<comment type="caution">
    <text evidence="11">The sequence shown here is derived from an EMBL/GenBank/DDBJ whole genome shotgun (WGS) entry which is preliminary data.</text>
</comment>
<dbReference type="Gene3D" id="3.30.70.240">
    <property type="match status" value="1"/>
</dbReference>
<evidence type="ECO:0000256" key="7">
    <source>
        <dbReference type="ARBA" id="ARBA00022842"/>
    </source>
</evidence>
<comment type="subunit">
    <text evidence="9">Homodimer, forms a heterotetramer with a Cas1 homodimer.</text>
</comment>
<accession>A0A5A5TGM8</accession>
<evidence type="ECO:0000256" key="2">
    <source>
        <dbReference type="ARBA" id="ARBA00009959"/>
    </source>
</evidence>
<comment type="cofactor">
    <cofactor evidence="1 9">
        <name>Mg(2+)</name>
        <dbReference type="ChEBI" id="CHEBI:18420"/>
    </cofactor>
</comment>
<gene>
    <name evidence="9" type="primary">cas2</name>
    <name evidence="11" type="ORF">KDI_37770</name>
</gene>
<dbReference type="GO" id="GO:0046872">
    <property type="term" value="F:metal ion binding"/>
    <property type="evidence" value="ECO:0007669"/>
    <property type="project" value="UniProtKB-UniRule"/>
</dbReference>
<sequence>MPLGQTTCYIIAYDIPNDRRRTKVHKILCGFGAWTQFSLFECFLSKKELVQLKAKLAQHLDEQQDHVRFYPLCTTCLSKVETVGGKLPEEDTVFII</sequence>
<feature type="binding site" evidence="9">
    <location>
        <position position="14"/>
    </location>
    <ligand>
        <name>Mg(2+)</name>
        <dbReference type="ChEBI" id="CHEBI:18420"/>
        <note>catalytic</note>
    </ligand>
</feature>
<keyword evidence="12" id="KW-1185">Reference proteome</keyword>
<evidence type="ECO:0000256" key="4">
    <source>
        <dbReference type="ARBA" id="ARBA00022723"/>
    </source>
</evidence>
<comment type="similarity">
    <text evidence="2 9 10">Belongs to the CRISPR-associated endoribonuclease Cas2 protein family.</text>
</comment>
<dbReference type="EC" id="3.1.-.-" evidence="9"/>
<dbReference type="Proteomes" id="UP000322530">
    <property type="component" value="Unassembled WGS sequence"/>
</dbReference>
<dbReference type="AlphaFoldDB" id="A0A5A5TGM8"/>
<evidence type="ECO:0000256" key="5">
    <source>
        <dbReference type="ARBA" id="ARBA00022759"/>
    </source>
</evidence>
<evidence type="ECO:0000256" key="3">
    <source>
        <dbReference type="ARBA" id="ARBA00022722"/>
    </source>
</evidence>
<dbReference type="InterPro" id="IPR021127">
    <property type="entry name" value="CRISPR_associated_Cas2"/>
</dbReference>
<keyword evidence="6 9" id="KW-0378">Hydrolase</keyword>
<dbReference type="HAMAP" id="MF_01471">
    <property type="entry name" value="Cas2"/>
    <property type="match status" value="1"/>
</dbReference>
<comment type="function">
    <text evidence="9">CRISPR (clustered regularly interspaced short palindromic repeat), is an adaptive immune system that provides protection against mobile genetic elements (viruses, transposable elements and conjugative plasmids). CRISPR clusters contain sequences complementary to antecedent mobile elements and target invading nucleic acids. CRISPR clusters are transcribed and processed into CRISPR RNA (crRNA). Functions as a ssRNA-specific endoribonuclease. Involved in the integration of spacer DNA into the CRISPR cassette.</text>
</comment>